<feature type="region of interest" description="Disordered" evidence="1">
    <location>
        <begin position="96"/>
        <end position="122"/>
    </location>
</feature>
<proteinExistence type="predicted"/>
<keyword evidence="3" id="KW-1185">Reference proteome</keyword>
<protein>
    <recommendedName>
        <fullName evidence="4">Lipoprotein</fullName>
    </recommendedName>
</protein>
<dbReference type="Proteomes" id="UP000611640">
    <property type="component" value="Chromosome"/>
</dbReference>
<gene>
    <name evidence="2" type="ORF">Athai_32160</name>
</gene>
<name>A0A7R7DQ26_9ACTN</name>
<accession>A0A7R7DQ26</accession>
<dbReference type="KEGG" id="atl:Athai_32160"/>
<sequence>MLVGAAALLTGTLAGCTGPAAGNDPTPAEVATPVRSVTVLDDPSPTELSVAVSRHLFAATPAVIVAAATDPRGLHQAATLAAQRHVPMLVAGTAAGTGRAGGAPSGSPSAADSPPATGGAATHASTAALGAELRRLHPQNVLTVDPAAQRAVRSALGSASGATAVRTDPAAVPTTRPARGLPGVTVLVHAGGDQATRAGAAAATATARAAGARVVPVHGDDPRADPAAIDALAHRDPAAVLAAGTGFGPADRLTERLAVAVAGRQLPGGGQVMFPGRRLVALYGHPGTPVLGALGAQDLAASIARAKRVAQPYRTGGVPVVPTFEIIATTAQASPGPDGRYSAVSSVASLRPWVRAAGAAGMYVVLDLQPGRADLLDQAKRYRSLLALPYVGLALDPEWKLAAGQRPLEQIGTVDASEINRVSGWLSGLTATHRLPQKLLVLHQFQLSMIGHEDRLDTGHDNLSLLIHMDGQGSPDLKDETWSGVVGARPDGVALGWKNFCTKDHPMLSPGQTLAKQPRPDMISYQ</sequence>
<evidence type="ECO:0000256" key="1">
    <source>
        <dbReference type="SAM" id="MobiDB-lite"/>
    </source>
</evidence>
<evidence type="ECO:0000313" key="3">
    <source>
        <dbReference type="Proteomes" id="UP000611640"/>
    </source>
</evidence>
<evidence type="ECO:0000313" key="2">
    <source>
        <dbReference type="EMBL" id="BCJ35713.1"/>
    </source>
</evidence>
<feature type="region of interest" description="Disordered" evidence="1">
    <location>
        <begin position="156"/>
        <end position="178"/>
    </location>
</feature>
<evidence type="ECO:0008006" key="4">
    <source>
        <dbReference type="Google" id="ProtNLM"/>
    </source>
</evidence>
<dbReference type="AlphaFoldDB" id="A0A7R7DQ26"/>
<feature type="compositionally biased region" description="Low complexity" evidence="1">
    <location>
        <begin position="105"/>
        <end position="122"/>
    </location>
</feature>
<reference evidence="2 3" key="1">
    <citation type="submission" date="2020-08" db="EMBL/GenBank/DDBJ databases">
        <title>Whole genome shotgun sequence of Actinocatenispora thailandica NBRC 105041.</title>
        <authorList>
            <person name="Komaki H."/>
            <person name="Tamura T."/>
        </authorList>
    </citation>
    <scope>NUCLEOTIDE SEQUENCE [LARGE SCALE GENOMIC DNA]</scope>
    <source>
        <strain evidence="2 3">NBRC 105041</strain>
    </source>
</reference>
<dbReference type="EMBL" id="AP023355">
    <property type="protein sequence ID" value="BCJ35713.1"/>
    <property type="molecule type" value="Genomic_DNA"/>
</dbReference>
<organism evidence="2 3">
    <name type="scientific">Actinocatenispora thailandica</name>
    <dbReference type="NCBI Taxonomy" id="227318"/>
    <lineage>
        <taxon>Bacteria</taxon>
        <taxon>Bacillati</taxon>
        <taxon>Actinomycetota</taxon>
        <taxon>Actinomycetes</taxon>
        <taxon>Micromonosporales</taxon>
        <taxon>Micromonosporaceae</taxon>
        <taxon>Actinocatenispora</taxon>
    </lineage>
</organism>